<proteinExistence type="predicted"/>
<evidence type="ECO:0000256" key="1">
    <source>
        <dbReference type="SAM" id="MobiDB-lite"/>
    </source>
</evidence>
<sequence length="324" mass="36359">MNNKYLKQLLFLLCFNGTTLCREIFAQETFYYTVLVKEEVRQAVVTISRSAEEKDTASVTTEIDGLGRLTYTYEPVFNSNSDYILTINEPNYLPGYKVHARELAATSQYFYENDFSNGHYVWLVDSPAISIDGISLQLPVFNINSATIQTSGSTHSHLFLGTIAELSYFNSNRTTGEVQLLTDDDFYLVQLSFSDFRMTHIWKPVKVSSDSLCFRKGLESISSDDLSDSDSCESSVHSTNPGKKEEDDDDPDVAALNSICRGITAMSVLLPDNSGFKPLSALAKSSKFEASLKTHCPLNKQHQESVINSIVMTFMFKALYRLSY</sequence>
<organism evidence="2 3">
    <name type="scientific">Endozoicomonas montiporae</name>
    <dbReference type="NCBI Taxonomy" id="1027273"/>
    <lineage>
        <taxon>Bacteria</taxon>
        <taxon>Pseudomonadati</taxon>
        <taxon>Pseudomonadota</taxon>
        <taxon>Gammaproteobacteria</taxon>
        <taxon>Oceanospirillales</taxon>
        <taxon>Endozoicomonadaceae</taxon>
        <taxon>Endozoicomonas</taxon>
    </lineage>
</organism>
<feature type="region of interest" description="Disordered" evidence="1">
    <location>
        <begin position="221"/>
        <end position="251"/>
    </location>
</feature>
<keyword evidence="3" id="KW-1185">Reference proteome</keyword>
<dbReference type="AlphaFoldDB" id="A0A081N5Q3"/>
<accession>A0A081N5Q3</accession>
<protein>
    <submittedName>
        <fullName evidence="2">Uncharacterized protein</fullName>
    </submittedName>
</protein>
<name>A0A081N5Q3_9GAMM</name>
<evidence type="ECO:0000313" key="2">
    <source>
        <dbReference type="EMBL" id="KEQ13776.1"/>
    </source>
</evidence>
<evidence type="ECO:0000313" key="3">
    <source>
        <dbReference type="Proteomes" id="UP000028006"/>
    </source>
</evidence>
<gene>
    <name evidence="2" type="ORF">GZ77_15935</name>
</gene>
<dbReference type="EMBL" id="JOKG01000003">
    <property type="protein sequence ID" value="KEQ13776.1"/>
    <property type="molecule type" value="Genomic_DNA"/>
</dbReference>
<comment type="caution">
    <text evidence="2">The sequence shown here is derived from an EMBL/GenBank/DDBJ whole genome shotgun (WGS) entry which is preliminary data.</text>
</comment>
<dbReference type="Proteomes" id="UP000028006">
    <property type="component" value="Unassembled WGS sequence"/>
</dbReference>
<dbReference type="RefSeq" id="WP_034876943.1">
    <property type="nucleotide sequence ID" value="NZ_JOKG01000003.1"/>
</dbReference>
<reference evidence="2 3" key="1">
    <citation type="submission" date="2014-06" db="EMBL/GenBank/DDBJ databases">
        <title>Whole Genome Sequences of Three Symbiotic Endozoicomonas Bacteria.</title>
        <authorList>
            <person name="Neave M.J."/>
            <person name="Apprill A."/>
            <person name="Voolstra C.R."/>
        </authorList>
    </citation>
    <scope>NUCLEOTIDE SEQUENCE [LARGE SCALE GENOMIC DNA]</scope>
    <source>
        <strain evidence="2 3">LMG 24815</strain>
    </source>
</reference>